<dbReference type="Proteomes" id="UP001596201">
    <property type="component" value="Unassembled WGS sequence"/>
</dbReference>
<protein>
    <submittedName>
        <fullName evidence="3">Cytochrome b N-terminal domain-containing protein</fullName>
    </submittedName>
</protein>
<proteinExistence type="predicted"/>
<keyword evidence="1" id="KW-0472">Membrane</keyword>
<dbReference type="InterPro" id="IPR016174">
    <property type="entry name" value="Di-haem_cyt_TM"/>
</dbReference>
<keyword evidence="4" id="KW-1185">Reference proteome</keyword>
<feature type="transmembrane region" description="Helical" evidence="1">
    <location>
        <begin position="134"/>
        <end position="156"/>
    </location>
</feature>
<keyword evidence="1" id="KW-1133">Transmembrane helix</keyword>
<name>A0ABD5RED9_9EURY</name>
<keyword evidence="1" id="KW-0812">Transmembrane</keyword>
<feature type="transmembrane region" description="Helical" evidence="1">
    <location>
        <begin position="99"/>
        <end position="122"/>
    </location>
</feature>
<feature type="domain" description="Cytochrome b/b6 N-terminal region profile" evidence="2">
    <location>
        <begin position="1"/>
        <end position="163"/>
    </location>
</feature>
<comment type="caution">
    <text evidence="3">The sequence shown here is derived from an EMBL/GenBank/DDBJ whole genome shotgun (WGS) entry which is preliminary data.</text>
</comment>
<dbReference type="PROSITE" id="PS51002">
    <property type="entry name" value="CYTB_NTER"/>
    <property type="match status" value="1"/>
</dbReference>
<gene>
    <name evidence="3" type="ORF">ACFPJ5_15510</name>
</gene>
<feature type="transmembrane region" description="Helical" evidence="1">
    <location>
        <begin position="12"/>
        <end position="31"/>
    </location>
</feature>
<dbReference type="Gene3D" id="1.20.810.10">
    <property type="entry name" value="Cytochrome Bc1 Complex, Chain C"/>
    <property type="match status" value="1"/>
</dbReference>
<feature type="transmembrane region" description="Helical" evidence="1">
    <location>
        <begin position="43"/>
        <end position="60"/>
    </location>
</feature>
<dbReference type="InterPro" id="IPR005797">
    <property type="entry name" value="Cyt_b/b6_N"/>
</dbReference>
<dbReference type="SUPFAM" id="SSF81342">
    <property type="entry name" value="Transmembrane di-heme cytochromes"/>
    <property type="match status" value="1"/>
</dbReference>
<evidence type="ECO:0000259" key="2">
    <source>
        <dbReference type="PROSITE" id="PS51002"/>
    </source>
</evidence>
<organism evidence="3 4">
    <name type="scientific">Salinirubrum litoreum</name>
    <dbReference type="NCBI Taxonomy" id="1126234"/>
    <lineage>
        <taxon>Archaea</taxon>
        <taxon>Methanobacteriati</taxon>
        <taxon>Methanobacteriota</taxon>
        <taxon>Stenosarchaea group</taxon>
        <taxon>Halobacteria</taxon>
        <taxon>Halobacteriales</taxon>
        <taxon>Haloferacaceae</taxon>
        <taxon>Salinirubrum</taxon>
    </lineage>
</organism>
<accession>A0ABD5RED9</accession>
<dbReference type="EMBL" id="JBHSKX010000002">
    <property type="protein sequence ID" value="MFC5368336.1"/>
    <property type="molecule type" value="Genomic_DNA"/>
</dbReference>
<dbReference type="Pfam" id="PF00033">
    <property type="entry name" value="Cytochrome_B"/>
    <property type="match status" value="1"/>
</dbReference>
<reference evidence="3 4" key="1">
    <citation type="journal article" date="2019" name="Int. J. Syst. Evol. Microbiol.">
        <title>The Global Catalogue of Microorganisms (GCM) 10K type strain sequencing project: providing services to taxonomists for standard genome sequencing and annotation.</title>
        <authorList>
            <consortium name="The Broad Institute Genomics Platform"/>
            <consortium name="The Broad Institute Genome Sequencing Center for Infectious Disease"/>
            <person name="Wu L."/>
            <person name="Ma J."/>
        </authorList>
    </citation>
    <scope>NUCLEOTIDE SEQUENCE [LARGE SCALE GENOMIC DNA]</scope>
    <source>
        <strain evidence="3 4">CGMCC 1.12237</strain>
    </source>
</reference>
<evidence type="ECO:0000313" key="3">
    <source>
        <dbReference type="EMBL" id="MFC5368336.1"/>
    </source>
</evidence>
<dbReference type="AlphaFoldDB" id="A0ABD5RED9"/>
<evidence type="ECO:0000313" key="4">
    <source>
        <dbReference type="Proteomes" id="UP001596201"/>
    </source>
</evidence>
<dbReference type="InterPro" id="IPR027387">
    <property type="entry name" value="Cytb/b6-like_sf"/>
</dbReference>
<feature type="transmembrane region" description="Helical" evidence="1">
    <location>
        <begin position="66"/>
        <end position="87"/>
    </location>
</feature>
<dbReference type="RefSeq" id="WP_227230614.1">
    <property type="nucleotide sequence ID" value="NZ_JAJCVJ010000002.1"/>
</dbReference>
<evidence type="ECO:0000256" key="1">
    <source>
        <dbReference type="SAM" id="Phobius"/>
    </source>
</evidence>
<sequence>MPSPDSDDTPSLLPTLAVALVALVVGGDLLLLALPAPDALRHLLVGSAVLAGVLVVAVGVRRSPTAGVAALLVLPPVGVYAYTGLLLPWTRLSFWVGQTLVELTLTVPVVGGVLAQLLFAGVTLSQATLERAFVLHYAVVALAGLACCGAAAPTLARRLAREN</sequence>